<reference evidence="1 2" key="1">
    <citation type="submission" date="2016-09" db="EMBL/GenBank/DDBJ databases">
        <title>Complete genome sequencing of Streptomyces lydicus 103 and metabolic pathways analysis of antibiotic biosynthesis.</title>
        <authorList>
            <person name="Jia N."/>
            <person name="Ding M.-Z."/>
            <person name="Gao F."/>
            <person name="Yuan Y.-J."/>
        </authorList>
    </citation>
    <scope>NUCLEOTIDE SEQUENCE [LARGE SCALE GENOMIC DNA]</scope>
    <source>
        <strain evidence="1 2">103</strain>
    </source>
</reference>
<accession>A0A1D7VLB2</accession>
<protein>
    <recommendedName>
        <fullName evidence="3">DUF2267 domain-containing protein</fullName>
    </recommendedName>
</protein>
<dbReference type="Proteomes" id="UP000094094">
    <property type="component" value="Chromosome"/>
</dbReference>
<keyword evidence="2" id="KW-1185">Reference proteome</keyword>
<dbReference type="EMBL" id="CP017157">
    <property type="protein sequence ID" value="AOP47554.1"/>
    <property type="molecule type" value="Genomic_DNA"/>
</dbReference>
<name>A0A1D7VLB2_9ACTN</name>
<dbReference type="InterPro" id="IPR038282">
    <property type="entry name" value="DUF2267_sf"/>
</dbReference>
<dbReference type="OrthoDB" id="952780at2"/>
<dbReference type="RefSeq" id="WP_069569698.1">
    <property type="nucleotide sequence ID" value="NZ_CP017157.1"/>
</dbReference>
<proteinExistence type="predicted"/>
<dbReference type="KEGG" id="slc:SL103_15930"/>
<evidence type="ECO:0000313" key="2">
    <source>
        <dbReference type="Proteomes" id="UP000094094"/>
    </source>
</evidence>
<sequence>MDDKEFFRAVAERSGLSRQEAADLTRATLDTLGHRLSGGEARDLALELPEPLRGSLQAGQGEMEIFGPAESIRRVGVHTGLTEPEAARGVRAVLSTLQEAVSQKEFAHAMSQLGKEYAQLVEATR</sequence>
<organism evidence="1 2">
    <name type="scientific">Streptomyces lydicus</name>
    <dbReference type="NCBI Taxonomy" id="47763"/>
    <lineage>
        <taxon>Bacteria</taxon>
        <taxon>Bacillati</taxon>
        <taxon>Actinomycetota</taxon>
        <taxon>Actinomycetes</taxon>
        <taxon>Kitasatosporales</taxon>
        <taxon>Streptomycetaceae</taxon>
        <taxon>Streptomyces</taxon>
    </lineage>
</organism>
<gene>
    <name evidence="1" type="ORF">SL103_15930</name>
</gene>
<dbReference type="AlphaFoldDB" id="A0A1D7VLB2"/>
<dbReference type="InterPro" id="IPR018727">
    <property type="entry name" value="DUF2267"/>
</dbReference>
<evidence type="ECO:0008006" key="3">
    <source>
        <dbReference type="Google" id="ProtNLM"/>
    </source>
</evidence>
<dbReference type="Pfam" id="PF10025">
    <property type="entry name" value="DUF2267"/>
    <property type="match status" value="1"/>
</dbReference>
<evidence type="ECO:0000313" key="1">
    <source>
        <dbReference type="EMBL" id="AOP47554.1"/>
    </source>
</evidence>
<dbReference type="Gene3D" id="1.10.490.110">
    <property type="entry name" value="Uncharacterized conserved protein DUF2267"/>
    <property type="match status" value="1"/>
</dbReference>